<keyword evidence="4 7" id="KW-1133">Transmembrane helix</keyword>
<dbReference type="InterPro" id="IPR022837">
    <property type="entry name" value="MsrQ-like"/>
</dbReference>
<reference evidence="9 10" key="1">
    <citation type="submission" date="2023-03" db="EMBL/GenBank/DDBJ databases">
        <title>Roseibium porphyridii sp. nov. and Roseibium rhodosorbium sp. nov. isolated from marine algae, Porphyridium cruentum and Rhodosorus marinus, respectively.</title>
        <authorList>
            <person name="Lee M.W."/>
            <person name="Choi B.J."/>
            <person name="Lee J.K."/>
            <person name="Choi D.G."/>
            <person name="Baek J.H."/>
            <person name="Bayburt H."/>
            <person name="Kim J.M."/>
            <person name="Han D.M."/>
            <person name="Kim K.H."/>
            <person name="Jeon C.O."/>
        </authorList>
    </citation>
    <scope>NUCLEOTIDE SEQUENCE [LARGE SCALE GENOMIC DNA]</scope>
    <source>
        <strain evidence="9 10">KMA01</strain>
    </source>
</reference>
<dbReference type="InterPro" id="IPR013130">
    <property type="entry name" value="Fe3_Rdtase_TM_dom"/>
</dbReference>
<sequence length="204" mass="23064">MKRILDSRYFLWVLLALPSFPMIAALAGGATSEDGRASTEFLLHPTGEFAARFMIIAMVITPFRLLFPKAGFWFWMARRRRYFGVAAFAYAALHTVLYLVDMGSIKAVLGDFWALGIWTGWLAFLIFLPLAVTSNDASVRWLGSKWKPLQRFVYPAAIATLVHWMFVHNNFGPALVHFVPLAVLEAYRIYRHFNPGTGSKTITA</sequence>
<comment type="subcellular location">
    <subcellularLocation>
        <location evidence="1">Membrane</location>
        <topology evidence="1">Multi-pass membrane protein</topology>
    </subcellularLocation>
</comment>
<dbReference type="PANTHER" id="PTHR36964:SF1">
    <property type="entry name" value="PROTEIN-METHIONINE-SULFOXIDE REDUCTASE HEME-BINDING SUBUNIT MSRQ"/>
    <property type="match status" value="1"/>
</dbReference>
<evidence type="ECO:0000256" key="4">
    <source>
        <dbReference type="ARBA" id="ARBA00022989"/>
    </source>
</evidence>
<feature type="transmembrane region" description="Helical" evidence="7">
    <location>
        <begin position="82"/>
        <end position="100"/>
    </location>
</feature>
<feature type="transmembrane region" description="Helical" evidence="7">
    <location>
        <begin position="53"/>
        <end position="75"/>
    </location>
</feature>
<evidence type="ECO:0000256" key="6">
    <source>
        <dbReference type="ARBA" id="ARBA00023136"/>
    </source>
</evidence>
<evidence type="ECO:0000259" key="8">
    <source>
        <dbReference type="Pfam" id="PF01794"/>
    </source>
</evidence>
<dbReference type="Pfam" id="PF01794">
    <property type="entry name" value="Ferric_reduct"/>
    <property type="match status" value="1"/>
</dbReference>
<dbReference type="Proteomes" id="UP001209803">
    <property type="component" value="Chromosome"/>
</dbReference>
<dbReference type="PANTHER" id="PTHR36964">
    <property type="entry name" value="PROTEIN-METHIONINE-SULFOXIDE REDUCTASE HEME-BINDING SUBUNIT MSRQ"/>
    <property type="match status" value="1"/>
</dbReference>
<name>A0ABY8FHY3_9HYPH</name>
<keyword evidence="3 7" id="KW-0812">Transmembrane</keyword>
<dbReference type="RefSeq" id="WP_265684654.1">
    <property type="nucleotide sequence ID" value="NZ_CP120863.1"/>
</dbReference>
<protein>
    <submittedName>
        <fullName evidence="9">Ferric reductase-like transmembrane domain-containing protein</fullName>
    </submittedName>
</protein>
<keyword evidence="10" id="KW-1185">Reference proteome</keyword>
<evidence type="ECO:0000313" key="10">
    <source>
        <dbReference type="Proteomes" id="UP001209803"/>
    </source>
</evidence>
<keyword evidence="2" id="KW-0813">Transport</keyword>
<keyword evidence="5" id="KW-0408">Iron</keyword>
<feature type="domain" description="Ferric oxidoreductase" evidence="8">
    <location>
        <begin position="47"/>
        <end position="160"/>
    </location>
</feature>
<evidence type="ECO:0000256" key="5">
    <source>
        <dbReference type="ARBA" id="ARBA00023004"/>
    </source>
</evidence>
<evidence type="ECO:0000313" key="9">
    <source>
        <dbReference type="EMBL" id="WFE92178.1"/>
    </source>
</evidence>
<evidence type="ECO:0000256" key="2">
    <source>
        <dbReference type="ARBA" id="ARBA00022448"/>
    </source>
</evidence>
<proteinExistence type="predicted"/>
<evidence type="ECO:0000256" key="7">
    <source>
        <dbReference type="SAM" id="Phobius"/>
    </source>
</evidence>
<keyword evidence="6 7" id="KW-0472">Membrane</keyword>
<evidence type="ECO:0000256" key="3">
    <source>
        <dbReference type="ARBA" id="ARBA00022692"/>
    </source>
</evidence>
<organism evidence="9 10">
    <name type="scientific">Roseibium porphyridii</name>
    <dbReference type="NCBI Taxonomy" id="2866279"/>
    <lineage>
        <taxon>Bacteria</taxon>
        <taxon>Pseudomonadati</taxon>
        <taxon>Pseudomonadota</taxon>
        <taxon>Alphaproteobacteria</taxon>
        <taxon>Hyphomicrobiales</taxon>
        <taxon>Stappiaceae</taxon>
        <taxon>Roseibium</taxon>
    </lineage>
</organism>
<gene>
    <name evidence="9" type="ORF">K1718_12685</name>
</gene>
<dbReference type="EMBL" id="CP120863">
    <property type="protein sequence ID" value="WFE92178.1"/>
    <property type="molecule type" value="Genomic_DNA"/>
</dbReference>
<accession>A0ABY8FHY3</accession>
<feature type="transmembrane region" description="Helical" evidence="7">
    <location>
        <begin position="112"/>
        <end position="132"/>
    </location>
</feature>
<evidence type="ECO:0000256" key="1">
    <source>
        <dbReference type="ARBA" id="ARBA00004141"/>
    </source>
</evidence>